<evidence type="ECO:0000256" key="6">
    <source>
        <dbReference type="ARBA" id="ARBA00023125"/>
    </source>
</evidence>
<dbReference type="Proteomes" id="UP001589738">
    <property type="component" value="Unassembled WGS sequence"/>
</dbReference>
<evidence type="ECO:0000259" key="8">
    <source>
        <dbReference type="Pfam" id="PF12705"/>
    </source>
</evidence>
<dbReference type="Gene3D" id="3.90.320.10">
    <property type="match status" value="1"/>
</dbReference>
<reference evidence="9 10" key="1">
    <citation type="submission" date="2024-09" db="EMBL/GenBank/DDBJ databases">
        <authorList>
            <person name="Sun Q."/>
            <person name="Mori K."/>
        </authorList>
    </citation>
    <scope>NUCLEOTIDE SEQUENCE [LARGE SCALE GENOMIC DNA]</scope>
    <source>
        <strain evidence="9 10">CGMCC 1.9126</strain>
    </source>
</reference>
<evidence type="ECO:0000256" key="2">
    <source>
        <dbReference type="ARBA" id="ARBA00022763"/>
    </source>
</evidence>
<proteinExistence type="predicted"/>
<sequence length="903" mass="103324">MMKIILGFWLDSASYPDALHGQEASAGTVVTGFNGLLGILETQLGLTIPKQSENLRIAEWQEMLRKHDNGNRLYSPSYQTDSWNTARELLRRRDELVLTGWDPTIHMGGSKWLELLGELEQSNQNRTRGLPDRVRALLAKLNEPVQVHIDTITIVDEDETLWDPWCKQLIEKLNHHGVEMVKAPVEKENQEEPTTDLSLLKRVLAGESLSQEAKGDGSLLLVRSEQEWDAADFLTSWLQEHGNEQTVVIKDEGSLLLDELLHRRGVAGAGAEGASKWRAVLQVLPLTIDTYWNPIRVERMMELVTIPTSPIPGRIRYRLATALANHPGIGGPVWTEAIEQGLGHYEEAWVEEGLDDQEKKKRRKNLEEKLDLWVRHEYYDPNEGMPLETFVHICQKVSQWAASTYQRTHDPIYAQAIKHAQEVLDGVRTLGVTSVSQLQVGRIMDSVLGEGAKLSHYGEEAAPWQVVNHPGQIWGEADTILWWGFLKNMSGPSIRTWTVKERNWLKEQGVFLTEEDVRRRREAASWQQAIRYANRKLILFAPAKVKGEEIPIHPLWDEIRYAVVKDHHTEKKLTLDPAEWRKQPSVTLFEEPFERVGLNKRNIPEPIRTWQVPEKVVIPREEESATSFESLIGCPVKWTFRYAAKVKPGSALSIPHESLMLGNLGHVILEHLITEKSSWSEQEVRLRAGELFDELMPKLAAPLLEPKNSIRRDETRRHLQTSLQQFFKVLHQAGVQIQHTELELQKPWSEGVEFKGRLDLVGETRTGKKILFDAKWSRKPSNYKERLEKVSIQLTLYHWLLADHEDEELPVAYFMLRSGHFYSLPHEDFPEDYHVPGPSLLENHDMVRKSVEDVWTQLQQGTIIAPGVPSSDAEEAGSFASIIDPPCMYCEYQNLCGVRRLTT</sequence>
<evidence type="ECO:0000313" key="9">
    <source>
        <dbReference type="EMBL" id="MFC0475515.1"/>
    </source>
</evidence>
<evidence type="ECO:0000256" key="4">
    <source>
        <dbReference type="ARBA" id="ARBA00022806"/>
    </source>
</evidence>
<comment type="caution">
    <text evidence="9">The sequence shown here is derived from an EMBL/GenBank/DDBJ whole genome shotgun (WGS) entry which is preliminary data.</text>
</comment>
<keyword evidence="6" id="KW-0238">DNA-binding</keyword>
<accession>A0ABV6KQC7</accession>
<gene>
    <name evidence="9" type="ORF">ACFFHF_09660</name>
</gene>
<keyword evidence="10" id="KW-1185">Reference proteome</keyword>
<evidence type="ECO:0000313" key="10">
    <source>
        <dbReference type="Proteomes" id="UP001589738"/>
    </source>
</evidence>
<evidence type="ECO:0000256" key="7">
    <source>
        <dbReference type="ARBA" id="ARBA00023204"/>
    </source>
</evidence>
<dbReference type="InterPro" id="IPR038726">
    <property type="entry name" value="PDDEXK_AddAB-type"/>
</dbReference>
<dbReference type="Pfam" id="PF12705">
    <property type="entry name" value="PDDEXK_1"/>
    <property type="match status" value="1"/>
</dbReference>
<evidence type="ECO:0000256" key="5">
    <source>
        <dbReference type="ARBA" id="ARBA00022840"/>
    </source>
</evidence>
<dbReference type="EMBL" id="JBHLUU010000027">
    <property type="protein sequence ID" value="MFC0475515.1"/>
    <property type="molecule type" value="Genomic_DNA"/>
</dbReference>
<keyword evidence="1" id="KW-0547">Nucleotide-binding</keyword>
<evidence type="ECO:0000256" key="1">
    <source>
        <dbReference type="ARBA" id="ARBA00022741"/>
    </source>
</evidence>
<feature type="domain" description="PD-(D/E)XK endonuclease-like" evidence="8">
    <location>
        <begin position="624"/>
        <end position="896"/>
    </location>
</feature>
<protein>
    <submittedName>
        <fullName evidence="9">RecB family exonuclease</fullName>
    </submittedName>
</protein>
<keyword evidence="2" id="KW-0227">DNA damage</keyword>
<dbReference type="InterPro" id="IPR011604">
    <property type="entry name" value="PDDEXK-like_dom_sf"/>
</dbReference>
<keyword evidence="9" id="KW-0540">Nuclease</keyword>
<name>A0ABV6KQC7_9BACI</name>
<evidence type="ECO:0000256" key="3">
    <source>
        <dbReference type="ARBA" id="ARBA00022801"/>
    </source>
</evidence>
<keyword evidence="3" id="KW-0378">Hydrolase</keyword>
<dbReference type="GO" id="GO:0004527">
    <property type="term" value="F:exonuclease activity"/>
    <property type="evidence" value="ECO:0007669"/>
    <property type="project" value="UniProtKB-KW"/>
</dbReference>
<organism evidence="9 10">
    <name type="scientific">Robertmurraya beringensis</name>
    <dbReference type="NCBI Taxonomy" id="641660"/>
    <lineage>
        <taxon>Bacteria</taxon>
        <taxon>Bacillati</taxon>
        <taxon>Bacillota</taxon>
        <taxon>Bacilli</taxon>
        <taxon>Bacillales</taxon>
        <taxon>Bacillaceae</taxon>
        <taxon>Robertmurraya</taxon>
    </lineage>
</organism>
<keyword evidence="4" id="KW-0347">Helicase</keyword>
<keyword evidence="9" id="KW-0269">Exonuclease</keyword>
<dbReference type="RefSeq" id="WP_160547589.1">
    <property type="nucleotide sequence ID" value="NZ_JBHLUU010000027.1"/>
</dbReference>
<keyword evidence="5" id="KW-0067">ATP-binding</keyword>
<keyword evidence="7" id="KW-0234">DNA repair</keyword>